<feature type="compositionally biased region" description="Basic and acidic residues" evidence="1">
    <location>
        <begin position="29"/>
        <end position="65"/>
    </location>
</feature>
<reference evidence="2" key="1">
    <citation type="submission" date="2018-05" db="EMBL/GenBank/DDBJ databases">
        <authorList>
            <person name="Lanie J.A."/>
            <person name="Ng W.-L."/>
            <person name="Kazmierczak K.M."/>
            <person name="Andrzejewski T.M."/>
            <person name="Davidsen T.M."/>
            <person name="Wayne K.J."/>
            <person name="Tettelin H."/>
            <person name="Glass J.I."/>
            <person name="Rusch D."/>
            <person name="Podicherti R."/>
            <person name="Tsui H.-C.T."/>
            <person name="Winkler M.E."/>
        </authorList>
    </citation>
    <scope>NUCLEOTIDE SEQUENCE</scope>
</reference>
<feature type="compositionally biased region" description="Basic and acidic residues" evidence="1">
    <location>
        <begin position="291"/>
        <end position="308"/>
    </location>
</feature>
<dbReference type="EMBL" id="UINC01045548">
    <property type="protein sequence ID" value="SVB52438.1"/>
    <property type="molecule type" value="Genomic_DNA"/>
</dbReference>
<proteinExistence type="predicted"/>
<feature type="region of interest" description="Disordered" evidence="1">
    <location>
        <begin position="1"/>
        <end position="70"/>
    </location>
</feature>
<gene>
    <name evidence="2" type="ORF">METZ01_LOCUS205292</name>
</gene>
<feature type="region of interest" description="Disordered" evidence="1">
    <location>
        <begin position="291"/>
        <end position="328"/>
    </location>
</feature>
<feature type="compositionally biased region" description="Basic and acidic residues" evidence="1">
    <location>
        <begin position="1"/>
        <end position="20"/>
    </location>
</feature>
<evidence type="ECO:0000313" key="2">
    <source>
        <dbReference type="EMBL" id="SVB52438.1"/>
    </source>
</evidence>
<dbReference type="AlphaFoldDB" id="A0A382EP33"/>
<protein>
    <submittedName>
        <fullName evidence="2">Uncharacterized protein</fullName>
    </submittedName>
</protein>
<name>A0A382EP33_9ZZZZ</name>
<feature type="compositionally biased region" description="Basic residues" evidence="1">
    <location>
        <begin position="311"/>
        <end position="320"/>
    </location>
</feature>
<sequence length="351" mass="37740">MSPERQQDYIKAHPTSEKTKELKRKLAKKKAEPTSKDTPKKQDKPEPESKDKPKEPEEPKKDNKVGGELPDTVADLKSHVKGVRDALQVDIEHVATAFKQPSVYNTVKAIGGSLSASSKIVMGTLRTVGKTLTVGGAAIHDTKAFQKLEKGLVKTDEFMSRNKALATMSAVAVSGLAIGQWLRMSFSGDIESDFDLTIIPAAFAGNAGFADLIATPDGIKGMGLLSLGMATGGLPIWMGGPVGLAMALTYSGLKSAGETEAGKKVKQKMVDYANTMGDTIGDAAKKVDKKLGLDKEPTPSMKDVKDTMWGKGKHSTKKPKYPNESVEESYSRTLVNKAIKLIKSPKYFQGD</sequence>
<accession>A0A382EP33</accession>
<evidence type="ECO:0000256" key="1">
    <source>
        <dbReference type="SAM" id="MobiDB-lite"/>
    </source>
</evidence>
<feature type="non-terminal residue" evidence="2">
    <location>
        <position position="351"/>
    </location>
</feature>
<organism evidence="2">
    <name type="scientific">marine metagenome</name>
    <dbReference type="NCBI Taxonomy" id="408172"/>
    <lineage>
        <taxon>unclassified sequences</taxon>
        <taxon>metagenomes</taxon>
        <taxon>ecological metagenomes</taxon>
    </lineage>
</organism>